<name>A0ABQ4MHZ7_9BACL</name>
<feature type="transmembrane region" description="Helical" evidence="1">
    <location>
        <begin position="77"/>
        <end position="104"/>
    </location>
</feature>
<feature type="transmembrane region" description="Helical" evidence="1">
    <location>
        <begin position="125"/>
        <end position="145"/>
    </location>
</feature>
<keyword evidence="1" id="KW-1133">Transmembrane helix</keyword>
<gene>
    <name evidence="2" type="ORF">J42TS3_46410</name>
</gene>
<keyword evidence="3" id="KW-1185">Reference proteome</keyword>
<comment type="caution">
    <text evidence="2">The sequence shown here is derived from an EMBL/GenBank/DDBJ whole genome shotgun (WGS) entry which is preliminary data.</text>
</comment>
<feature type="transmembrane region" description="Helical" evidence="1">
    <location>
        <begin position="21"/>
        <end position="44"/>
    </location>
</feature>
<keyword evidence="1" id="KW-0472">Membrane</keyword>
<sequence>MTYVRNGWGLVRSQFPSVIILFLYQLLWGLFLYRLIHSAVVAVLSRYPDTPPNELNRILYLIEGQFELKHNPEIHQYFWLLIGMIVLRLLLTPLFQAGILYGLVPAETRASGLPFFRGMKEFWKPVTLFFLLELALLSLPGIWIVPDLYALLPRLLTSGDRLAPLLTFCGYLLGWVVYGWLVRQILLFAQFGYLFKAGVWGSLMLSMRYLLPGIAISLILGAAGAALFLLFGTASWIWTGLIALILQQTYPFIRSLFQIWTLTSQYQLWHTKSQKS</sequence>
<feature type="transmembrane region" description="Helical" evidence="1">
    <location>
        <begin position="209"/>
        <end position="230"/>
    </location>
</feature>
<evidence type="ECO:0000256" key="1">
    <source>
        <dbReference type="SAM" id="Phobius"/>
    </source>
</evidence>
<evidence type="ECO:0008006" key="4">
    <source>
        <dbReference type="Google" id="ProtNLM"/>
    </source>
</evidence>
<keyword evidence="1" id="KW-0812">Transmembrane</keyword>
<feature type="transmembrane region" description="Helical" evidence="1">
    <location>
        <begin position="165"/>
        <end position="188"/>
    </location>
</feature>
<evidence type="ECO:0000313" key="3">
    <source>
        <dbReference type="Proteomes" id="UP000679992"/>
    </source>
</evidence>
<dbReference type="Proteomes" id="UP000679992">
    <property type="component" value="Unassembled WGS sequence"/>
</dbReference>
<protein>
    <recommendedName>
        <fullName evidence="4">Carbamoyl transferase</fullName>
    </recommendedName>
</protein>
<organism evidence="2 3">
    <name type="scientific">Paenibacillus vini</name>
    <dbReference type="NCBI Taxonomy" id="1476024"/>
    <lineage>
        <taxon>Bacteria</taxon>
        <taxon>Bacillati</taxon>
        <taxon>Bacillota</taxon>
        <taxon>Bacilli</taxon>
        <taxon>Bacillales</taxon>
        <taxon>Paenibacillaceae</taxon>
        <taxon>Paenibacillus</taxon>
    </lineage>
</organism>
<reference evidence="2 3" key="1">
    <citation type="submission" date="2021-03" db="EMBL/GenBank/DDBJ databases">
        <title>Antimicrobial resistance genes in bacteria isolated from Japanese honey, and their potential for conferring macrolide and lincosamide resistance in the American foulbrood pathogen Paenibacillus larvae.</title>
        <authorList>
            <person name="Okamoto M."/>
            <person name="Kumagai M."/>
            <person name="Kanamori H."/>
            <person name="Takamatsu D."/>
        </authorList>
    </citation>
    <scope>NUCLEOTIDE SEQUENCE [LARGE SCALE GENOMIC DNA]</scope>
    <source>
        <strain evidence="2 3">J42TS3</strain>
    </source>
</reference>
<dbReference type="RefSeq" id="WP_213656492.1">
    <property type="nucleotide sequence ID" value="NZ_BOSL01000021.1"/>
</dbReference>
<evidence type="ECO:0000313" key="2">
    <source>
        <dbReference type="EMBL" id="GIP55606.1"/>
    </source>
</evidence>
<dbReference type="EMBL" id="BOSL01000021">
    <property type="protein sequence ID" value="GIP55606.1"/>
    <property type="molecule type" value="Genomic_DNA"/>
</dbReference>
<accession>A0ABQ4MHZ7</accession>
<proteinExistence type="predicted"/>